<dbReference type="EMBL" id="JARYZI010000006">
    <property type="protein sequence ID" value="MDH8678663.1"/>
    <property type="molecule type" value="Genomic_DNA"/>
</dbReference>
<evidence type="ECO:0000259" key="1">
    <source>
        <dbReference type="Pfam" id="PF13274"/>
    </source>
</evidence>
<protein>
    <submittedName>
        <fullName evidence="2">DUF4065 domain-containing protein</fullName>
    </submittedName>
</protein>
<dbReference type="InterPro" id="IPR025272">
    <property type="entry name" value="SocA_Panacea"/>
</dbReference>
<evidence type="ECO:0000313" key="2">
    <source>
        <dbReference type="EMBL" id="MDH8678663.1"/>
    </source>
</evidence>
<comment type="caution">
    <text evidence="2">The sequence shown here is derived from an EMBL/GenBank/DDBJ whole genome shotgun (WGS) entry which is preliminary data.</text>
</comment>
<sequence length="332" mass="38727">MRAFCEECRDYVDYQIDEIERAKDIKSRLINFKEKIAYCSECGNEIFVSDLRDQNLSAMDSAFRASEGLITVPEIIDLLEKYDIGKRPMSLLLGWGETTLTRFVNGDIPSKTYSDQLKKMKESHESFLEILVTNKDKVTETAFKKSFDATNMLIGKVETCFAETKIDSASNYIITRSFEITPLALQKLLYFAQSFHKVFVGDYIFDEDCEAWVHGPVYREIYFKYKDHGYNPIDDNQKQFECFDLSDSEIEVIDAVINHFGCYSGKILEKMTHATTPWKETRVGLTDEEASNRIIRKELIEKYFNQVYDKFKMLTIADIKDYSEDMFVKIRH</sequence>
<gene>
    <name evidence="2" type="ORF">QE109_10920</name>
</gene>
<reference evidence="2 3" key="1">
    <citation type="submission" date="2023-04" db="EMBL/GenBank/DDBJ databases">
        <title>Fusibacter bizertensis strain WBS, isolated from littoral bottom sediments of the Arctic seas - biochemical and genomic analysis.</title>
        <authorList>
            <person name="Brioukhanov A.L."/>
        </authorList>
    </citation>
    <scope>NUCLEOTIDE SEQUENCE [LARGE SCALE GENOMIC DNA]</scope>
    <source>
        <strain evidence="2 3">WBS</strain>
    </source>
</reference>
<name>A0ABT6NE07_9FIRM</name>
<organism evidence="2 3">
    <name type="scientific">Fusibacter bizertensis</name>
    <dbReference type="NCBI Taxonomy" id="1488331"/>
    <lineage>
        <taxon>Bacteria</taxon>
        <taxon>Bacillati</taxon>
        <taxon>Bacillota</taxon>
        <taxon>Clostridia</taxon>
        <taxon>Eubacteriales</taxon>
        <taxon>Eubacteriales Family XII. Incertae Sedis</taxon>
        <taxon>Fusibacter</taxon>
    </lineage>
</organism>
<keyword evidence="3" id="KW-1185">Reference proteome</keyword>
<dbReference type="Pfam" id="PF13274">
    <property type="entry name" value="SocA_Panacea"/>
    <property type="match status" value="1"/>
</dbReference>
<dbReference type="RefSeq" id="WP_281094513.1">
    <property type="nucleotide sequence ID" value="NZ_JARYZI010000006.1"/>
</dbReference>
<proteinExistence type="predicted"/>
<feature type="domain" description="Antitoxin SocA-like Panacea" evidence="1">
    <location>
        <begin position="185"/>
        <end position="279"/>
    </location>
</feature>
<dbReference type="Proteomes" id="UP001158045">
    <property type="component" value="Unassembled WGS sequence"/>
</dbReference>
<evidence type="ECO:0000313" key="3">
    <source>
        <dbReference type="Proteomes" id="UP001158045"/>
    </source>
</evidence>
<accession>A0ABT6NE07</accession>